<dbReference type="AlphaFoldDB" id="A0A8H3JAD9"/>
<evidence type="ECO:0000313" key="2">
    <source>
        <dbReference type="Proteomes" id="UP000664203"/>
    </source>
</evidence>
<name>A0A8H3JAD9_9LECA</name>
<proteinExistence type="predicted"/>
<dbReference type="Proteomes" id="UP000664203">
    <property type="component" value="Unassembled WGS sequence"/>
</dbReference>
<comment type="caution">
    <text evidence="1">The sequence shown here is derived from an EMBL/GenBank/DDBJ whole genome shotgun (WGS) entry which is preliminary data.</text>
</comment>
<keyword evidence="2" id="KW-1185">Reference proteome</keyword>
<dbReference type="EMBL" id="CAJPDR010001330">
    <property type="protein sequence ID" value="CAF9943825.1"/>
    <property type="molecule type" value="Genomic_DNA"/>
</dbReference>
<protein>
    <submittedName>
        <fullName evidence="1">Uncharacterized protein</fullName>
    </submittedName>
</protein>
<dbReference type="OrthoDB" id="5398228at2759"/>
<accession>A0A8H3JAD9</accession>
<sequence length="241" mass="26695">MAGNRVHGGERLPEWDPEWLKKKLSEFRASIAQSKGSIVENMIKKGPGILKSKSRLNRQSLNGRRLRLWSIEAKAELDEEPSYKLNWHFAGVEVLDNTTLNRVLTEYREKDQMAYGSTTFGNNGEAARMTAPAKHISILDATTLEDVFGPLAKGIEEAIENGFSAQVLIKQGKAGFNGLCRMHGGVEGVLNIKESAFEIKTPKESPHPVRHEVNLEHIVHDLARLGMAGGKAVDSVPERFS</sequence>
<organism evidence="1 2">
    <name type="scientific">Alectoria fallacina</name>
    <dbReference type="NCBI Taxonomy" id="1903189"/>
    <lineage>
        <taxon>Eukaryota</taxon>
        <taxon>Fungi</taxon>
        <taxon>Dikarya</taxon>
        <taxon>Ascomycota</taxon>
        <taxon>Pezizomycotina</taxon>
        <taxon>Lecanoromycetes</taxon>
        <taxon>OSLEUM clade</taxon>
        <taxon>Lecanoromycetidae</taxon>
        <taxon>Lecanorales</taxon>
        <taxon>Lecanorineae</taxon>
        <taxon>Parmeliaceae</taxon>
        <taxon>Alectoria</taxon>
    </lineage>
</organism>
<evidence type="ECO:0000313" key="1">
    <source>
        <dbReference type="EMBL" id="CAF9943825.1"/>
    </source>
</evidence>
<reference evidence="1" key="1">
    <citation type="submission" date="2021-03" db="EMBL/GenBank/DDBJ databases">
        <authorList>
            <person name="Tagirdzhanova G."/>
        </authorList>
    </citation>
    <scope>NUCLEOTIDE SEQUENCE</scope>
</reference>
<gene>
    <name evidence="1" type="ORF">ALECFALPRED_001448</name>
</gene>